<evidence type="ECO:0000256" key="5">
    <source>
        <dbReference type="ARBA" id="ARBA00022989"/>
    </source>
</evidence>
<reference evidence="8 9" key="1">
    <citation type="submission" date="2020-07" db="EMBL/GenBank/DDBJ databases">
        <authorList>
            <person name="Feng X."/>
        </authorList>
    </citation>
    <scope>NUCLEOTIDE SEQUENCE [LARGE SCALE GENOMIC DNA]</scope>
    <source>
        <strain evidence="8 9">JCM23202</strain>
    </source>
</reference>
<keyword evidence="4 7" id="KW-0812">Transmembrane</keyword>
<evidence type="ECO:0000256" key="2">
    <source>
        <dbReference type="ARBA" id="ARBA00009772"/>
    </source>
</evidence>
<feature type="transmembrane region" description="Helical" evidence="7">
    <location>
        <begin position="72"/>
        <end position="96"/>
    </location>
</feature>
<dbReference type="RefSeq" id="WP_185659903.1">
    <property type="nucleotide sequence ID" value="NZ_CAWPOO010000007.1"/>
</dbReference>
<evidence type="ECO:0000256" key="1">
    <source>
        <dbReference type="ARBA" id="ARBA00004651"/>
    </source>
</evidence>
<gene>
    <name evidence="8" type="ORF">H5P27_08175</name>
</gene>
<sequence length="255" mass="27546">MTLEGITLFLLILVRVLGLFLAAPVFSHKSIPVIAKITLASGFAIMALPMVESGIAFPQSAWALALWMAKELAVGALMGIAIRMIFFVLDFAAHVITVEIGLQPGPEFDPSTASGQGNPLGTIIYFLGLMLLLSGSEYDVLLAFMKSFEIAPLGYFGINSYAADYIILKTVDIFKIGILMGAPIIAVNFLVNLVFAVLGKVVPKLNVFILSFSARIFLGTTVLALTVGLIAHYAVNYIAETPEMVLRFILFRPEV</sequence>
<evidence type="ECO:0000256" key="3">
    <source>
        <dbReference type="ARBA" id="ARBA00022475"/>
    </source>
</evidence>
<keyword evidence="8" id="KW-0966">Cell projection</keyword>
<dbReference type="GO" id="GO:0006605">
    <property type="term" value="P:protein targeting"/>
    <property type="evidence" value="ECO:0007669"/>
    <property type="project" value="InterPro"/>
</dbReference>
<dbReference type="EMBL" id="JACHVC010000007">
    <property type="protein sequence ID" value="MBC2606019.1"/>
    <property type="molecule type" value="Genomic_DNA"/>
</dbReference>
<keyword evidence="5 7" id="KW-1133">Transmembrane helix</keyword>
<evidence type="ECO:0000313" key="8">
    <source>
        <dbReference type="EMBL" id="MBC2606019.1"/>
    </source>
</evidence>
<evidence type="ECO:0000256" key="7">
    <source>
        <dbReference type="SAM" id="Phobius"/>
    </source>
</evidence>
<comment type="caution">
    <text evidence="8">The sequence shown here is derived from an EMBL/GenBank/DDBJ whole genome shotgun (WGS) entry which is preliminary data.</text>
</comment>
<organism evidence="8 9">
    <name type="scientific">Pelagicoccus albus</name>
    <dbReference type="NCBI Taxonomy" id="415222"/>
    <lineage>
        <taxon>Bacteria</taxon>
        <taxon>Pseudomonadati</taxon>
        <taxon>Verrucomicrobiota</taxon>
        <taxon>Opitutia</taxon>
        <taxon>Puniceicoccales</taxon>
        <taxon>Pelagicoccaceae</taxon>
        <taxon>Pelagicoccus</taxon>
    </lineage>
</organism>
<proteinExistence type="inferred from homology"/>
<keyword evidence="3" id="KW-1003">Cell membrane</keyword>
<name>A0A7X1E863_9BACT</name>
<comment type="similarity">
    <text evidence="2">Belongs to the FliR/MopE/SpaR family.</text>
</comment>
<keyword evidence="8" id="KW-0969">Cilium</keyword>
<dbReference type="Pfam" id="PF01311">
    <property type="entry name" value="Bac_export_1"/>
    <property type="match status" value="1"/>
</dbReference>
<dbReference type="PANTHER" id="PTHR30065">
    <property type="entry name" value="FLAGELLAR BIOSYNTHETIC PROTEIN FLIR"/>
    <property type="match status" value="1"/>
</dbReference>
<dbReference type="AlphaFoldDB" id="A0A7X1E863"/>
<dbReference type="PANTHER" id="PTHR30065:SF1">
    <property type="entry name" value="SURFACE PRESENTATION OF ANTIGENS PROTEIN SPAR"/>
    <property type="match status" value="1"/>
</dbReference>
<evidence type="ECO:0000256" key="6">
    <source>
        <dbReference type="ARBA" id="ARBA00023136"/>
    </source>
</evidence>
<comment type="subcellular location">
    <subcellularLocation>
        <location evidence="1">Cell membrane</location>
        <topology evidence="1">Multi-pass membrane protein</topology>
    </subcellularLocation>
</comment>
<dbReference type="InterPro" id="IPR002010">
    <property type="entry name" value="T3SS_IM_R"/>
</dbReference>
<protein>
    <submittedName>
        <fullName evidence="8">Flagellar biosynthetic protein FliR</fullName>
    </submittedName>
</protein>
<feature type="transmembrane region" description="Helical" evidence="7">
    <location>
        <begin position="116"/>
        <end position="133"/>
    </location>
</feature>
<feature type="transmembrane region" description="Helical" evidence="7">
    <location>
        <begin position="178"/>
        <end position="202"/>
    </location>
</feature>
<evidence type="ECO:0000256" key="4">
    <source>
        <dbReference type="ARBA" id="ARBA00022692"/>
    </source>
</evidence>
<dbReference type="Proteomes" id="UP000526501">
    <property type="component" value="Unassembled WGS sequence"/>
</dbReference>
<evidence type="ECO:0000313" key="9">
    <source>
        <dbReference type="Proteomes" id="UP000526501"/>
    </source>
</evidence>
<feature type="transmembrane region" description="Helical" evidence="7">
    <location>
        <begin position="214"/>
        <end position="235"/>
    </location>
</feature>
<accession>A0A7X1E863</accession>
<keyword evidence="6 7" id="KW-0472">Membrane</keyword>
<keyword evidence="9" id="KW-1185">Reference proteome</keyword>
<keyword evidence="8" id="KW-0282">Flagellum</keyword>
<dbReference type="GO" id="GO:0005886">
    <property type="term" value="C:plasma membrane"/>
    <property type="evidence" value="ECO:0007669"/>
    <property type="project" value="UniProtKB-SubCell"/>
</dbReference>
<dbReference type="PRINTS" id="PR00953">
    <property type="entry name" value="TYPE3IMRPROT"/>
</dbReference>